<feature type="region of interest" description="Disordered" evidence="4">
    <location>
        <begin position="258"/>
        <end position="322"/>
    </location>
</feature>
<dbReference type="NCBIfam" id="TIGR00370">
    <property type="entry name" value="5-oxoprolinase subunit PxpB"/>
    <property type="match status" value="1"/>
</dbReference>
<name>A0A4R7J2Q5_9ACTN</name>
<evidence type="ECO:0000256" key="3">
    <source>
        <dbReference type="ARBA" id="ARBA00022840"/>
    </source>
</evidence>
<dbReference type="InterPro" id="IPR029000">
    <property type="entry name" value="Cyclophilin-like_dom_sf"/>
</dbReference>
<keyword evidence="2" id="KW-0378">Hydrolase</keyword>
<protein>
    <submittedName>
        <fullName evidence="7">KipI family sensor histidine kinase inhibitor</fullName>
    </submittedName>
</protein>
<reference evidence="7 8" key="1">
    <citation type="submission" date="2019-03" db="EMBL/GenBank/DDBJ databases">
        <title>Genomic Encyclopedia of Archaeal and Bacterial Type Strains, Phase II (KMG-II): from individual species to whole genera.</title>
        <authorList>
            <person name="Goeker M."/>
        </authorList>
    </citation>
    <scope>NUCLEOTIDE SEQUENCE [LARGE SCALE GENOMIC DNA]</scope>
    <source>
        <strain evidence="7 8">DSM 24323</strain>
    </source>
</reference>
<feature type="compositionally biased region" description="Low complexity" evidence="4">
    <location>
        <begin position="282"/>
        <end position="302"/>
    </location>
</feature>
<feature type="domain" description="Carboxyltransferase" evidence="6">
    <location>
        <begin position="347"/>
        <end position="618"/>
    </location>
</feature>
<dbReference type="InterPro" id="IPR052708">
    <property type="entry name" value="PxpC"/>
</dbReference>
<dbReference type="InterPro" id="IPR010016">
    <property type="entry name" value="PxpB"/>
</dbReference>
<organism evidence="7 8">
    <name type="scientific">Naumannella halotolerans</name>
    <dbReference type="NCBI Taxonomy" id="993414"/>
    <lineage>
        <taxon>Bacteria</taxon>
        <taxon>Bacillati</taxon>
        <taxon>Actinomycetota</taxon>
        <taxon>Actinomycetes</taxon>
        <taxon>Propionibacteriales</taxon>
        <taxon>Propionibacteriaceae</taxon>
        <taxon>Naumannella</taxon>
    </lineage>
</organism>
<keyword evidence="3" id="KW-0067">ATP-binding</keyword>
<feature type="compositionally biased region" description="Low complexity" evidence="4">
    <location>
        <begin position="15"/>
        <end position="43"/>
    </location>
</feature>
<feature type="domain" description="Carboxyltransferase" evidence="5">
    <location>
        <begin position="50"/>
        <end position="245"/>
    </location>
</feature>
<sequence length="618" mass="64489">MVPHEPPGTADEENSLSSGTPDPSDTPDSSDAPDSFDSSNADPHTSIGSRRTLIAGDRAVLVELDDLDAALGFFTRLSELQSGERAIPGVTELLPAARTVLIKYLPWRIGHEELIKRLDQVAATPTSSSEGELVEIDVVYDGEDLAEVADLLGTDTDEVVAMHSGSTWTVAFAGFAPGFAYLTGGDPRLDVPRRSSPRTRIPAGSVGLAGTFSGVYPRESPGGWQLIGRTPQAMWQIDRDPPALLAPGDRVRFRPIETTADDGASARASTTPSQATTPLSETTGPPRTARTTGTADTGTADTESADTDTADTESVAAGARPDGAALIVERPGLHPVLQDEGRPGRGNLGVSASGAVDLPAMHLANRLVGNPSPTAVLELPFGSFTARARGRLVLAVTGAESEVVVEREGRSLPIIDQRPIALDDGDLLRIGVQSSGFRAVLALRGGFAVPPVLGSLSTDTLAGLGPAPLAAGDVLGVGEIEPVSVGEPVPWPPPSPAELVLPVVLGPRDDWFDTASIARLSGQAWMITEQANRVGVRLSGAAPLERVVEAELPSEGAVTGSIQVPPSGQPMIFLADHPLTGGYPIIGVVRHDALPLLAQARPGVVIRFQVEQSPEERR</sequence>
<dbReference type="Proteomes" id="UP000295371">
    <property type="component" value="Unassembled WGS sequence"/>
</dbReference>
<evidence type="ECO:0000256" key="1">
    <source>
        <dbReference type="ARBA" id="ARBA00022741"/>
    </source>
</evidence>
<proteinExistence type="predicted"/>
<keyword evidence="1" id="KW-0547">Nucleotide-binding</keyword>
<dbReference type="SMART" id="SM00796">
    <property type="entry name" value="AHS1"/>
    <property type="match status" value="1"/>
</dbReference>
<dbReference type="EMBL" id="SOAW01000002">
    <property type="protein sequence ID" value="TDT31374.1"/>
    <property type="molecule type" value="Genomic_DNA"/>
</dbReference>
<keyword evidence="8" id="KW-1185">Reference proteome</keyword>
<evidence type="ECO:0000313" key="7">
    <source>
        <dbReference type="EMBL" id="TDT31374.1"/>
    </source>
</evidence>
<evidence type="ECO:0000259" key="5">
    <source>
        <dbReference type="SMART" id="SM00796"/>
    </source>
</evidence>
<dbReference type="SUPFAM" id="SSF160467">
    <property type="entry name" value="PH0987 N-terminal domain-like"/>
    <property type="match status" value="1"/>
</dbReference>
<dbReference type="Pfam" id="PF02626">
    <property type="entry name" value="CT_A_B"/>
    <property type="match status" value="1"/>
</dbReference>
<dbReference type="InterPro" id="IPR003833">
    <property type="entry name" value="CT_C_D"/>
</dbReference>
<feature type="region of interest" description="Disordered" evidence="4">
    <location>
        <begin position="1"/>
        <end position="48"/>
    </location>
</feature>
<comment type="caution">
    <text evidence="7">The sequence shown here is derived from an EMBL/GenBank/DDBJ whole genome shotgun (WGS) entry which is preliminary data.</text>
</comment>
<dbReference type="GO" id="GO:0005524">
    <property type="term" value="F:ATP binding"/>
    <property type="evidence" value="ECO:0007669"/>
    <property type="project" value="UniProtKB-KW"/>
</dbReference>
<evidence type="ECO:0000256" key="4">
    <source>
        <dbReference type="SAM" id="MobiDB-lite"/>
    </source>
</evidence>
<gene>
    <name evidence="7" type="ORF">CLV29_2796</name>
</gene>
<dbReference type="SMART" id="SM00797">
    <property type="entry name" value="AHS2"/>
    <property type="match status" value="1"/>
</dbReference>
<evidence type="ECO:0000256" key="2">
    <source>
        <dbReference type="ARBA" id="ARBA00022801"/>
    </source>
</evidence>
<dbReference type="Gene3D" id="3.30.1360.40">
    <property type="match status" value="1"/>
</dbReference>
<dbReference type="AlphaFoldDB" id="A0A4R7J2Q5"/>
<feature type="compositionally biased region" description="Polar residues" evidence="4">
    <location>
        <begin position="267"/>
        <end position="281"/>
    </location>
</feature>
<dbReference type="Pfam" id="PF02682">
    <property type="entry name" value="CT_C_D"/>
    <property type="match status" value="1"/>
</dbReference>
<evidence type="ECO:0000313" key="8">
    <source>
        <dbReference type="Proteomes" id="UP000295371"/>
    </source>
</evidence>
<dbReference type="PANTHER" id="PTHR43309:SF3">
    <property type="entry name" value="5-OXOPROLINASE SUBUNIT C"/>
    <property type="match status" value="1"/>
</dbReference>
<evidence type="ECO:0000259" key="6">
    <source>
        <dbReference type="SMART" id="SM00797"/>
    </source>
</evidence>
<dbReference type="SUPFAM" id="SSF50891">
    <property type="entry name" value="Cyclophilin-like"/>
    <property type="match status" value="2"/>
</dbReference>
<dbReference type="Gene3D" id="2.40.100.10">
    <property type="entry name" value="Cyclophilin-like"/>
    <property type="match status" value="2"/>
</dbReference>
<accession>A0A4R7J2Q5</accession>
<dbReference type="PANTHER" id="PTHR43309">
    <property type="entry name" value="5-OXOPROLINASE SUBUNIT C"/>
    <property type="match status" value="1"/>
</dbReference>
<dbReference type="InterPro" id="IPR003778">
    <property type="entry name" value="CT_A_B"/>
</dbReference>
<dbReference type="NCBIfam" id="TIGR00724">
    <property type="entry name" value="urea_amlyse_rel"/>
    <property type="match status" value="1"/>
</dbReference>
<dbReference type="OrthoDB" id="9768696at2"/>
<dbReference type="GO" id="GO:0016787">
    <property type="term" value="F:hydrolase activity"/>
    <property type="evidence" value="ECO:0007669"/>
    <property type="project" value="UniProtKB-KW"/>
</dbReference>